<dbReference type="AlphaFoldDB" id="A0ABD3B353"/>
<feature type="non-terminal residue" evidence="2">
    <location>
        <position position="1"/>
    </location>
</feature>
<feature type="region of interest" description="Disordered" evidence="1">
    <location>
        <begin position="1"/>
        <end position="45"/>
    </location>
</feature>
<proteinExistence type="predicted"/>
<dbReference type="Proteomes" id="UP001630127">
    <property type="component" value="Unassembled WGS sequence"/>
</dbReference>
<name>A0ABD3B353_9GENT</name>
<comment type="caution">
    <text evidence="2">The sequence shown here is derived from an EMBL/GenBank/DDBJ whole genome shotgun (WGS) entry which is preliminary data.</text>
</comment>
<sequence length="114" mass="11723">NNWVKLNGGEATNGGVNGGTELIGSGASEAGKDHEGFGNELNGSGVDDDDCEGCYTNEDDSSCDERYFNGYSNFYTDDHMDYGYSDANGSQGVEDKVVGFGGSLGAYCGAAGAT</sequence>
<dbReference type="EMBL" id="JBJUIK010000001">
    <property type="protein sequence ID" value="KAL3537886.1"/>
    <property type="molecule type" value="Genomic_DNA"/>
</dbReference>
<evidence type="ECO:0000256" key="1">
    <source>
        <dbReference type="SAM" id="MobiDB-lite"/>
    </source>
</evidence>
<evidence type="ECO:0000313" key="3">
    <source>
        <dbReference type="Proteomes" id="UP001630127"/>
    </source>
</evidence>
<protein>
    <submittedName>
        <fullName evidence="2">Uncharacterized protein</fullName>
    </submittedName>
</protein>
<accession>A0ABD3B353</accession>
<organism evidence="2 3">
    <name type="scientific">Cinchona calisaya</name>
    <dbReference type="NCBI Taxonomy" id="153742"/>
    <lineage>
        <taxon>Eukaryota</taxon>
        <taxon>Viridiplantae</taxon>
        <taxon>Streptophyta</taxon>
        <taxon>Embryophyta</taxon>
        <taxon>Tracheophyta</taxon>
        <taxon>Spermatophyta</taxon>
        <taxon>Magnoliopsida</taxon>
        <taxon>eudicotyledons</taxon>
        <taxon>Gunneridae</taxon>
        <taxon>Pentapetalae</taxon>
        <taxon>asterids</taxon>
        <taxon>lamiids</taxon>
        <taxon>Gentianales</taxon>
        <taxon>Rubiaceae</taxon>
        <taxon>Cinchonoideae</taxon>
        <taxon>Cinchoneae</taxon>
        <taxon>Cinchona</taxon>
    </lineage>
</organism>
<gene>
    <name evidence="2" type="ORF">ACH5RR_001252</name>
</gene>
<evidence type="ECO:0000313" key="2">
    <source>
        <dbReference type="EMBL" id="KAL3537886.1"/>
    </source>
</evidence>
<reference evidence="2 3" key="1">
    <citation type="submission" date="2024-11" db="EMBL/GenBank/DDBJ databases">
        <title>A near-complete genome assembly of Cinchona calisaya.</title>
        <authorList>
            <person name="Lian D.C."/>
            <person name="Zhao X.W."/>
            <person name="Wei L."/>
        </authorList>
    </citation>
    <scope>NUCLEOTIDE SEQUENCE [LARGE SCALE GENOMIC DNA]</scope>
    <source>
        <tissue evidence="2">Nenye</tissue>
    </source>
</reference>
<keyword evidence="3" id="KW-1185">Reference proteome</keyword>